<organism evidence="2">
    <name type="scientific">Solanum lycopersicum</name>
    <name type="common">Tomato</name>
    <name type="synonym">Lycopersicon esculentum</name>
    <dbReference type="NCBI Taxonomy" id="4081"/>
    <lineage>
        <taxon>Eukaryota</taxon>
        <taxon>Viridiplantae</taxon>
        <taxon>Streptophyta</taxon>
        <taxon>Embryophyta</taxon>
        <taxon>Tracheophyta</taxon>
        <taxon>Spermatophyta</taxon>
        <taxon>Magnoliopsida</taxon>
        <taxon>eudicotyledons</taxon>
        <taxon>Gunneridae</taxon>
        <taxon>Pentapetalae</taxon>
        <taxon>asterids</taxon>
        <taxon>lamiids</taxon>
        <taxon>Solanales</taxon>
        <taxon>Solanaceae</taxon>
        <taxon>Solanoideae</taxon>
        <taxon>Solaneae</taxon>
        <taxon>Solanum</taxon>
        <taxon>Solanum subgen. Lycopersicon</taxon>
    </lineage>
</organism>
<name>A0A3Q7ID08_SOLLC</name>
<feature type="region of interest" description="Disordered" evidence="1">
    <location>
        <begin position="41"/>
        <end position="125"/>
    </location>
</feature>
<accession>A0A3Q7ID08</accession>
<proteinExistence type="predicted"/>
<dbReference type="EnsemblPlants" id="Solyc10g018900.1.1">
    <property type="protein sequence ID" value="Solyc10g018900.1.1.1"/>
    <property type="gene ID" value="Solyc10g018900.1"/>
</dbReference>
<sequence>MASVYFNYNLSSLFNYKLSDSIQILSSFLLISTIRSAKSTTKSHLDRPYHLNEPTKLPKPEAIHSSSSPLVSILLAAQPKQRTPPASEQPRKPAGNRAPPLLRSSRQKVQAAPARGSARTSSDWRTSLSLLLRSSDDDNNKQRGQLL</sequence>
<dbReference type="PaxDb" id="4081-Solyc10g018900.1.1"/>
<keyword evidence="3" id="KW-1185">Reference proteome</keyword>
<reference evidence="2" key="1">
    <citation type="journal article" date="2012" name="Nature">
        <title>The tomato genome sequence provides insights into fleshy fruit evolution.</title>
        <authorList>
            <consortium name="Tomato Genome Consortium"/>
        </authorList>
    </citation>
    <scope>NUCLEOTIDE SEQUENCE [LARGE SCALE GENOMIC DNA]</scope>
    <source>
        <strain evidence="2">cv. Heinz 1706</strain>
    </source>
</reference>
<evidence type="ECO:0000256" key="1">
    <source>
        <dbReference type="SAM" id="MobiDB-lite"/>
    </source>
</evidence>
<evidence type="ECO:0000313" key="3">
    <source>
        <dbReference type="Proteomes" id="UP000004994"/>
    </source>
</evidence>
<protein>
    <submittedName>
        <fullName evidence="2">Uncharacterized protein</fullName>
    </submittedName>
</protein>
<dbReference type="InParanoid" id="A0A3Q7ID08"/>
<dbReference type="Proteomes" id="UP000004994">
    <property type="component" value="Chromosome 10"/>
</dbReference>
<dbReference type="Gramene" id="Solyc10g018900.1.1">
    <property type="protein sequence ID" value="Solyc10g018900.1.1.1"/>
    <property type="gene ID" value="Solyc10g018900.1"/>
</dbReference>
<reference evidence="2" key="2">
    <citation type="submission" date="2019-01" db="UniProtKB">
        <authorList>
            <consortium name="EnsemblPlants"/>
        </authorList>
    </citation>
    <scope>IDENTIFICATION</scope>
    <source>
        <strain evidence="2">cv. Heinz 1706</strain>
    </source>
</reference>
<evidence type="ECO:0000313" key="2">
    <source>
        <dbReference type="EnsemblPlants" id="Solyc10g018900.1.1.1"/>
    </source>
</evidence>
<dbReference type="AlphaFoldDB" id="A0A3Q7ID08"/>